<comment type="caution">
    <text evidence="3">The sequence shown here is derived from an EMBL/GenBank/DDBJ whole genome shotgun (WGS) entry which is preliminary data.</text>
</comment>
<proteinExistence type="predicted"/>
<dbReference type="InterPro" id="IPR018860">
    <property type="entry name" value="APC_suCDC26"/>
</dbReference>
<reference evidence="3 4" key="1">
    <citation type="submission" date="2017-06" db="EMBL/GenBank/DDBJ databases">
        <title>A platform for efficient transgenesis in Macrostomum lignano, a flatworm model organism for stem cell research.</title>
        <authorList>
            <person name="Berezikov E."/>
        </authorList>
    </citation>
    <scope>NUCLEOTIDE SEQUENCE [LARGE SCALE GENOMIC DNA]</scope>
    <source>
        <strain evidence="3">DV1</strain>
        <tissue evidence="3">Whole organism</tissue>
    </source>
</reference>
<protein>
    <submittedName>
        <fullName evidence="3">Uncharacterized protein</fullName>
    </submittedName>
</protein>
<organism evidence="3 4">
    <name type="scientific">Macrostomum lignano</name>
    <dbReference type="NCBI Taxonomy" id="282301"/>
    <lineage>
        <taxon>Eukaryota</taxon>
        <taxon>Metazoa</taxon>
        <taxon>Spiralia</taxon>
        <taxon>Lophotrochozoa</taxon>
        <taxon>Platyhelminthes</taxon>
        <taxon>Rhabditophora</taxon>
        <taxon>Macrostomorpha</taxon>
        <taxon>Macrostomida</taxon>
        <taxon>Macrostomidae</taxon>
        <taxon>Macrostomum</taxon>
    </lineage>
</organism>
<dbReference type="Pfam" id="PF10471">
    <property type="entry name" value="ANAPC_CDC26"/>
    <property type="match status" value="1"/>
</dbReference>
<dbReference type="GO" id="GO:0005680">
    <property type="term" value="C:anaphase-promoting complex"/>
    <property type="evidence" value="ECO:0007669"/>
    <property type="project" value="InterPro"/>
</dbReference>
<dbReference type="OrthoDB" id="2422341at2759"/>
<keyword evidence="4" id="KW-1185">Reference proteome</keyword>
<dbReference type="Proteomes" id="UP000215902">
    <property type="component" value="Unassembled WGS sequence"/>
</dbReference>
<evidence type="ECO:0000313" key="4">
    <source>
        <dbReference type="Proteomes" id="UP000215902"/>
    </source>
</evidence>
<sequence>MLRRPISRIELKMDDLSELEQARTVAKARAAAAAAAASSSSTSDIKAEPVVSDLEREKAIRNERIGYNPMPATQNDS</sequence>
<keyword evidence="1" id="KW-0833">Ubl conjugation pathway</keyword>
<dbReference type="AlphaFoldDB" id="A0A267GY30"/>
<dbReference type="GO" id="GO:0031145">
    <property type="term" value="P:anaphase-promoting complex-dependent catabolic process"/>
    <property type="evidence" value="ECO:0007669"/>
    <property type="project" value="InterPro"/>
</dbReference>
<accession>A0A267GY30</accession>
<dbReference type="EMBL" id="NIVC01000100">
    <property type="protein sequence ID" value="PAA90930.1"/>
    <property type="molecule type" value="Genomic_DNA"/>
</dbReference>
<evidence type="ECO:0000313" key="2">
    <source>
        <dbReference type="EMBL" id="PAA63553.1"/>
    </source>
</evidence>
<evidence type="ECO:0000256" key="1">
    <source>
        <dbReference type="ARBA" id="ARBA00022786"/>
    </source>
</evidence>
<evidence type="ECO:0000313" key="3">
    <source>
        <dbReference type="EMBL" id="PAA90930.1"/>
    </source>
</evidence>
<gene>
    <name evidence="3" type="ORF">BOX15_Mlig026040g1</name>
    <name evidence="2" type="ORF">BOX15_Mlig026040g4</name>
</gene>
<dbReference type="EMBL" id="NIVC01001833">
    <property type="protein sequence ID" value="PAA63553.1"/>
    <property type="molecule type" value="Genomic_DNA"/>
</dbReference>
<name>A0A267GY30_9PLAT</name>